<protein>
    <recommendedName>
        <fullName evidence="5">DUF3730 domain-containing protein</fullName>
    </recommendedName>
</protein>
<evidence type="ECO:0000256" key="1">
    <source>
        <dbReference type="SAM" id="MobiDB-lite"/>
    </source>
</evidence>
<dbReference type="PANTHER" id="PTHR36337">
    <property type="entry name" value="OBSCURIN-LIKE PROTEIN"/>
    <property type="match status" value="1"/>
</dbReference>
<reference evidence="4" key="1">
    <citation type="journal article" date="2020" name="Genome Biol.">
        <title>Gamete binning: chromosome-level and haplotype-resolved genome assembly enabled by high-throughput single-cell sequencing of gamete genomes.</title>
        <authorList>
            <person name="Campoy J.A."/>
            <person name="Sun H."/>
            <person name="Goel M."/>
            <person name="Jiao W.-B."/>
            <person name="Folz-Donahue K."/>
            <person name="Wang N."/>
            <person name="Rubio M."/>
            <person name="Liu C."/>
            <person name="Kukat C."/>
            <person name="Ruiz D."/>
            <person name="Huettel B."/>
            <person name="Schneeberger K."/>
        </authorList>
    </citation>
    <scope>NUCLEOTIDE SEQUENCE [LARGE SCALE GENOMIC DNA]</scope>
    <source>
        <strain evidence="4">cv. Rojo Pasion</strain>
    </source>
</reference>
<sequence length="878" mass="97853">MFSILISLSLCLSFDSERNWSFGGCGLLLAGKLRFKSTTLVEVLQLEIGKMAKAAPTLFLEDWLRSVSGFSNSFSSRNYSASSARAIIQAWAELRDCLQHKSFQSHHLQSLKTLVNSQTSLHVAEPQAKLLLSILSSPDLSLPHESYTLFLRLLYIWVRKSARPSSVLIDSAVKAFSNVFSITQYNSKKSPHLFSEGVLLLGSLSFAPSASESSKIVFLGLLCRLLAEDYQVLGSFSELIPDVLAGIGYALCSSVKVHFVTIFDFMLSIWGMESGPQGSVSHGLMILHLMEWVMSGLGSFRSLEKINTFSQEVLETTKANYVPFAVVMAAAGVLRALNRSVVSGLGLNTISRLRRSAEDRIESVARELISRTRGFTSSDNDRTDSLLLQCVSVALARSGVVSARSPLFICLASTLLTEIFPSRRLYMKVLKSMHGSSAVLRINEVKEHLESLTFKEAGAITGVFCNLYVSVDEQSKHIVENLVWDHCQHIYMEHRQVALVLRGKEDEVLGDLEKIAESAFLMVVLFALAVTKHKLNSKFNQESQMDTSVRILISFSCLEYFRRIRLPEYMDTIRGIVVSVQESDSACVSFVRSIPTYVDLTNGPDFSFLRKMEYLWYNDEVQTARILFYLRVIPTCIARLPSPVFGKVVAPTMFLYMGHPNGKVARASHSMVSAFISSGKDSDQDERESLKEQLVFYYIQRSLVEYPEITPFEGMASGVAALVRHLPAGSPAIFYCIHCLVEKANRLCIEDLAHQDDMWKNWQGESEPGKKILDLLLRLISLVDIQVLPDLMKLLAQLIAQLPKDGQNMILNELYSQVAESDDVTRKPTLVSWLQSLSYLCFQETSGSAASRKVGSEANSTSVRTPDPLNDTSLNARL</sequence>
<evidence type="ECO:0000313" key="3">
    <source>
        <dbReference type="EMBL" id="CAB4292643.1"/>
    </source>
</evidence>
<dbReference type="Proteomes" id="UP000507245">
    <property type="component" value="Unassembled WGS sequence"/>
</dbReference>
<evidence type="ECO:0008006" key="5">
    <source>
        <dbReference type="Google" id="ProtNLM"/>
    </source>
</evidence>
<dbReference type="AlphaFoldDB" id="A0A6J5VWN6"/>
<evidence type="ECO:0000256" key="2">
    <source>
        <dbReference type="SAM" id="SignalP"/>
    </source>
</evidence>
<accession>A0A6J5VWN6</accession>
<feature type="compositionally biased region" description="Polar residues" evidence="1">
    <location>
        <begin position="857"/>
        <end position="878"/>
    </location>
</feature>
<evidence type="ECO:0000313" key="4">
    <source>
        <dbReference type="Proteomes" id="UP000507245"/>
    </source>
</evidence>
<keyword evidence="2" id="KW-0732">Signal</keyword>
<dbReference type="PANTHER" id="PTHR36337:SF1">
    <property type="entry name" value="OBSCURIN-LIKE PROTEIN"/>
    <property type="match status" value="1"/>
</dbReference>
<feature type="signal peptide" evidence="2">
    <location>
        <begin position="1"/>
        <end position="16"/>
    </location>
</feature>
<gene>
    <name evidence="3" type="ORF">ORAREDHAP_LOCUS1111</name>
</gene>
<dbReference type="EMBL" id="CAEKKB010000001">
    <property type="protein sequence ID" value="CAB4292643.1"/>
    <property type="molecule type" value="Genomic_DNA"/>
</dbReference>
<feature type="chain" id="PRO_5026887310" description="DUF3730 domain-containing protein" evidence="2">
    <location>
        <begin position="17"/>
        <end position="878"/>
    </location>
</feature>
<proteinExistence type="predicted"/>
<organism evidence="3 4">
    <name type="scientific">Prunus armeniaca</name>
    <name type="common">Apricot</name>
    <name type="synonym">Armeniaca vulgaris</name>
    <dbReference type="NCBI Taxonomy" id="36596"/>
    <lineage>
        <taxon>Eukaryota</taxon>
        <taxon>Viridiplantae</taxon>
        <taxon>Streptophyta</taxon>
        <taxon>Embryophyta</taxon>
        <taxon>Tracheophyta</taxon>
        <taxon>Spermatophyta</taxon>
        <taxon>Magnoliopsida</taxon>
        <taxon>eudicotyledons</taxon>
        <taxon>Gunneridae</taxon>
        <taxon>Pentapetalae</taxon>
        <taxon>rosids</taxon>
        <taxon>fabids</taxon>
        <taxon>Rosales</taxon>
        <taxon>Rosaceae</taxon>
        <taxon>Amygdaloideae</taxon>
        <taxon>Amygdaleae</taxon>
        <taxon>Prunus</taxon>
    </lineage>
</organism>
<keyword evidence="4" id="KW-1185">Reference proteome</keyword>
<dbReference type="OrthoDB" id="18975at2759"/>
<name>A0A6J5VWN6_PRUAR</name>
<feature type="region of interest" description="Disordered" evidence="1">
    <location>
        <begin position="851"/>
        <end position="878"/>
    </location>
</feature>